<evidence type="ECO:0000313" key="6">
    <source>
        <dbReference type="Proteomes" id="UP000192596"/>
    </source>
</evidence>
<dbReference type="InterPro" id="IPR029063">
    <property type="entry name" value="SAM-dependent_MTases_sf"/>
</dbReference>
<dbReference type="EMBL" id="NAJO01000003">
    <property type="protein sequence ID" value="OQO13501.1"/>
    <property type="molecule type" value="Genomic_DNA"/>
</dbReference>
<dbReference type="Proteomes" id="UP000192596">
    <property type="component" value="Unassembled WGS sequence"/>
</dbReference>
<keyword evidence="6" id="KW-1185">Reference proteome</keyword>
<comment type="caution">
    <text evidence="5">The sequence shown here is derived from an EMBL/GenBank/DDBJ whole genome shotgun (WGS) entry which is preliminary data.</text>
</comment>
<dbReference type="STRING" id="1507870.A0A1V8TQH7"/>
<evidence type="ECO:0000256" key="1">
    <source>
        <dbReference type="ARBA" id="ARBA00008361"/>
    </source>
</evidence>
<dbReference type="OrthoDB" id="411785at2759"/>
<reference evidence="6" key="1">
    <citation type="submission" date="2017-03" db="EMBL/GenBank/DDBJ databases">
        <title>Genomes of endolithic fungi from Antarctica.</title>
        <authorList>
            <person name="Coleine C."/>
            <person name="Masonjones S."/>
            <person name="Stajich J.E."/>
        </authorList>
    </citation>
    <scope>NUCLEOTIDE SEQUENCE [LARGE SCALE GENOMIC DNA]</scope>
    <source>
        <strain evidence="6">CCFEE 5527</strain>
    </source>
</reference>
<evidence type="ECO:0000259" key="4">
    <source>
        <dbReference type="Pfam" id="PF08241"/>
    </source>
</evidence>
<proteinExistence type="inferred from homology"/>
<dbReference type="PANTHER" id="PTHR12176">
    <property type="entry name" value="SAM-DEPENDENT METHYLTRANSFERASE SUPERFAMILY PROTEIN"/>
    <property type="match status" value="1"/>
</dbReference>
<comment type="similarity">
    <text evidence="1">Belongs to the methyltransferase superfamily.</text>
</comment>
<dbReference type="GO" id="GO:0032259">
    <property type="term" value="P:methylation"/>
    <property type="evidence" value="ECO:0007669"/>
    <property type="project" value="UniProtKB-KW"/>
</dbReference>
<gene>
    <name evidence="5" type="ORF">B0A48_01730</name>
</gene>
<protein>
    <recommendedName>
        <fullName evidence="4">Methyltransferase type 11 domain-containing protein</fullName>
    </recommendedName>
</protein>
<evidence type="ECO:0000256" key="3">
    <source>
        <dbReference type="ARBA" id="ARBA00022679"/>
    </source>
</evidence>
<evidence type="ECO:0000256" key="2">
    <source>
        <dbReference type="ARBA" id="ARBA00022603"/>
    </source>
</evidence>
<dbReference type="InParanoid" id="A0A1V8TQH7"/>
<name>A0A1V8TQH7_9PEZI</name>
<organism evidence="5 6">
    <name type="scientific">Cryoendolithus antarcticus</name>
    <dbReference type="NCBI Taxonomy" id="1507870"/>
    <lineage>
        <taxon>Eukaryota</taxon>
        <taxon>Fungi</taxon>
        <taxon>Dikarya</taxon>
        <taxon>Ascomycota</taxon>
        <taxon>Pezizomycotina</taxon>
        <taxon>Dothideomycetes</taxon>
        <taxon>Dothideomycetidae</taxon>
        <taxon>Cladosporiales</taxon>
        <taxon>Cladosporiaceae</taxon>
        <taxon>Cryoendolithus</taxon>
    </lineage>
</organism>
<feature type="domain" description="Methyltransferase type 11" evidence="4">
    <location>
        <begin position="71"/>
        <end position="179"/>
    </location>
</feature>
<dbReference type="PANTHER" id="PTHR12176:SF80">
    <property type="entry name" value="EEF1A LYSINE METHYLTRANSFERASE 4"/>
    <property type="match status" value="1"/>
</dbReference>
<sequence>MFQTVRPRDSQMGADEEGRALATPEYWNSRYEKSVSDQPTHEWFRSFEALEPFLRPNLYNAFPPQTNPRILHLGSGDSTVPADLAKRGYNNQLCVDFSKTVVNLMSKRHESTPGISWRWADVRDLEDVPAESVDVAFDKGTLDAFIHGSPWDPPEEVKDSTGRYMQAVHRVLKADGVFLYITFRQPHFIKPLLNAAGLWEMQMETLGGKSSFDYFAFVLKKA</sequence>
<evidence type="ECO:0000313" key="5">
    <source>
        <dbReference type="EMBL" id="OQO13501.1"/>
    </source>
</evidence>
<dbReference type="SUPFAM" id="SSF53335">
    <property type="entry name" value="S-adenosyl-L-methionine-dependent methyltransferases"/>
    <property type="match status" value="1"/>
</dbReference>
<dbReference type="GO" id="GO:0008757">
    <property type="term" value="F:S-adenosylmethionine-dependent methyltransferase activity"/>
    <property type="evidence" value="ECO:0007669"/>
    <property type="project" value="InterPro"/>
</dbReference>
<keyword evidence="3" id="KW-0808">Transferase</keyword>
<dbReference type="InterPro" id="IPR013216">
    <property type="entry name" value="Methyltransf_11"/>
</dbReference>
<dbReference type="InterPro" id="IPR051419">
    <property type="entry name" value="Lys/N-term_MeTrsfase_sf"/>
</dbReference>
<dbReference type="AlphaFoldDB" id="A0A1V8TQH7"/>
<dbReference type="CDD" id="cd02440">
    <property type="entry name" value="AdoMet_MTases"/>
    <property type="match status" value="1"/>
</dbReference>
<dbReference type="Pfam" id="PF08241">
    <property type="entry name" value="Methyltransf_11"/>
    <property type="match status" value="1"/>
</dbReference>
<keyword evidence="2" id="KW-0489">Methyltransferase</keyword>
<dbReference type="Gene3D" id="3.40.50.150">
    <property type="entry name" value="Vaccinia Virus protein VP39"/>
    <property type="match status" value="1"/>
</dbReference>
<accession>A0A1V8TQH7</accession>